<dbReference type="InterPro" id="IPR050951">
    <property type="entry name" value="Retrovirus_Pol_polyprotein"/>
</dbReference>
<feature type="domain" description="Integrase zinc-binding" evidence="2">
    <location>
        <begin position="135"/>
        <end position="177"/>
    </location>
</feature>
<dbReference type="AlphaFoldDB" id="A0A4Y2JD78"/>
<accession>A0A4Y2JD78</accession>
<dbReference type="Pfam" id="PF17921">
    <property type="entry name" value="Integrase_H2C2"/>
    <property type="match status" value="1"/>
</dbReference>
<name>A0A4Y2JD78_ARAVE</name>
<evidence type="ECO:0000313" key="4">
    <source>
        <dbReference type="Proteomes" id="UP000499080"/>
    </source>
</evidence>
<sequence>MLEGREFQIFTDQKPLIYTFKQNPDKCSPRHFRHLDFISQFSTDIRHVQGFKNFVADSLSRIELNSVTKSPFLNFSELAKAQQIDPETQKFLQDKSFSLQLALKPCLSTNSDLICEISTGSSRPLVPESFRRCIIHNISHPGIAATTKLISARYVCPNMKRNIKEWVRCCEPCQRSRV</sequence>
<dbReference type="InterPro" id="IPR041588">
    <property type="entry name" value="Integrase_H2C2"/>
</dbReference>
<organism evidence="3 4">
    <name type="scientific">Araneus ventricosus</name>
    <name type="common">Orbweaver spider</name>
    <name type="synonym">Epeira ventricosa</name>
    <dbReference type="NCBI Taxonomy" id="182803"/>
    <lineage>
        <taxon>Eukaryota</taxon>
        <taxon>Metazoa</taxon>
        <taxon>Ecdysozoa</taxon>
        <taxon>Arthropoda</taxon>
        <taxon>Chelicerata</taxon>
        <taxon>Arachnida</taxon>
        <taxon>Araneae</taxon>
        <taxon>Araneomorphae</taxon>
        <taxon>Entelegynae</taxon>
        <taxon>Araneoidea</taxon>
        <taxon>Araneidae</taxon>
        <taxon>Araneus</taxon>
    </lineage>
</organism>
<protein>
    <recommendedName>
        <fullName evidence="1">RNA-directed DNA polymerase</fullName>
        <ecNumber evidence="1">2.7.7.49</ecNumber>
    </recommendedName>
</protein>
<dbReference type="PANTHER" id="PTHR37984">
    <property type="entry name" value="PROTEIN CBG26694"/>
    <property type="match status" value="1"/>
</dbReference>
<dbReference type="GO" id="GO:0003964">
    <property type="term" value="F:RNA-directed DNA polymerase activity"/>
    <property type="evidence" value="ECO:0007669"/>
    <property type="project" value="UniProtKB-EC"/>
</dbReference>
<dbReference type="EMBL" id="BGPR01109890">
    <property type="protein sequence ID" value="GBM87449.1"/>
    <property type="molecule type" value="Genomic_DNA"/>
</dbReference>
<gene>
    <name evidence="3" type="ORF">AVEN_90458_1</name>
</gene>
<dbReference type="Gene3D" id="1.10.340.70">
    <property type="match status" value="1"/>
</dbReference>
<dbReference type="PANTHER" id="PTHR37984:SF5">
    <property type="entry name" value="PROTEIN NYNRIN-LIKE"/>
    <property type="match status" value="1"/>
</dbReference>
<evidence type="ECO:0000259" key="2">
    <source>
        <dbReference type="Pfam" id="PF17921"/>
    </source>
</evidence>
<keyword evidence="4" id="KW-1185">Reference proteome</keyword>
<dbReference type="OrthoDB" id="8053881at2759"/>
<dbReference type="Proteomes" id="UP000499080">
    <property type="component" value="Unassembled WGS sequence"/>
</dbReference>
<proteinExistence type="predicted"/>
<reference evidence="3 4" key="1">
    <citation type="journal article" date="2019" name="Sci. Rep.">
        <title>Orb-weaving spider Araneus ventricosus genome elucidates the spidroin gene catalogue.</title>
        <authorList>
            <person name="Kono N."/>
            <person name="Nakamura H."/>
            <person name="Ohtoshi R."/>
            <person name="Moran D.A.P."/>
            <person name="Shinohara A."/>
            <person name="Yoshida Y."/>
            <person name="Fujiwara M."/>
            <person name="Mori M."/>
            <person name="Tomita M."/>
            <person name="Arakawa K."/>
        </authorList>
    </citation>
    <scope>NUCLEOTIDE SEQUENCE [LARGE SCALE GENOMIC DNA]</scope>
</reference>
<comment type="caution">
    <text evidence="3">The sequence shown here is derived from an EMBL/GenBank/DDBJ whole genome shotgun (WGS) entry which is preliminary data.</text>
</comment>
<evidence type="ECO:0000256" key="1">
    <source>
        <dbReference type="ARBA" id="ARBA00012493"/>
    </source>
</evidence>
<evidence type="ECO:0000313" key="3">
    <source>
        <dbReference type="EMBL" id="GBM87449.1"/>
    </source>
</evidence>
<dbReference type="EC" id="2.7.7.49" evidence="1"/>